<gene>
    <name evidence="2" type="ORF">SAMN05421753_10111</name>
</gene>
<name>A0A1I3ARS6_9PLAN</name>
<proteinExistence type="predicted"/>
<keyword evidence="1" id="KW-0472">Membrane</keyword>
<dbReference type="RefSeq" id="WP_092046611.1">
    <property type="nucleotide sequence ID" value="NZ_FOQD01000001.1"/>
</dbReference>
<keyword evidence="1" id="KW-1133">Transmembrane helix</keyword>
<dbReference type="Proteomes" id="UP000199518">
    <property type="component" value="Unassembled WGS sequence"/>
</dbReference>
<dbReference type="EMBL" id="FOQD01000001">
    <property type="protein sequence ID" value="SFH52439.1"/>
    <property type="molecule type" value="Genomic_DNA"/>
</dbReference>
<dbReference type="STRING" id="1576369.SAMN05421753_10111"/>
<organism evidence="2 3">
    <name type="scientific">Planctomicrobium piriforme</name>
    <dbReference type="NCBI Taxonomy" id="1576369"/>
    <lineage>
        <taxon>Bacteria</taxon>
        <taxon>Pseudomonadati</taxon>
        <taxon>Planctomycetota</taxon>
        <taxon>Planctomycetia</taxon>
        <taxon>Planctomycetales</taxon>
        <taxon>Planctomycetaceae</taxon>
        <taxon>Planctomicrobium</taxon>
    </lineage>
</organism>
<protein>
    <submittedName>
        <fullName evidence="2">Uncharacterized protein</fullName>
    </submittedName>
</protein>
<keyword evidence="3" id="KW-1185">Reference proteome</keyword>
<dbReference type="AlphaFoldDB" id="A0A1I3ARS6"/>
<feature type="transmembrane region" description="Helical" evidence="1">
    <location>
        <begin position="14"/>
        <end position="32"/>
    </location>
</feature>
<feature type="transmembrane region" description="Helical" evidence="1">
    <location>
        <begin position="53"/>
        <end position="76"/>
    </location>
</feature>
<evidence type="ECO:0000256" key="1">
    <source>
        <dbReference type="SAM" id="Phobius"/>
    </source>
</evidence>
<accession>A0A1I3ARS6</accession>
<sequence length="77" mass="8392">MQAWLAQVSRTDDMIFRGLLIPMGLFIAAIGWRAIQNRQLNFRRRGEPLRGQAAVIAGVVVVVIGLGSSIAALISFL</sequence>
<evidence type="ECO:0000313" key="3">
    <source>
        <dbReference type="Proteomes" id="UP000199518"/>
    </source>
</evidence>
<keyword evidence="1" id="KW-0812">Transmembrane</keyword>
<evidence type="ECO:0000313" key="2">
    <source>
        <dbReference type="EMBL" id="SFH52439.1"/>
    </source>
</evidence>
<reference evidence="3" key="1">
    <citation type="submission" date="2016-10" db="EMBL/GenBank/DDBJ databases">
        <authorList>
            <person name="Varghese N."/>
            <person name="Submissions S."/>
        </authorList>
    </citation>
    <scope>NUCLEOTIDE SEQUENCE [LARGE SCALE GENOMIC DNA]</scope>
    <source>
        <strain evidence="3">DSM 26348</strain>
    </source>
</reference>